<keyword evidence="1" id="KW-0472">Membrane</keyword>
<evidence type="ECO:0000313" key="3">
    <source>
        <dbReference type="Proteomes" id="UP001175000"/>
    </source>
</evidence>
<gene>
    <name evidence="2" type="ORF">B0T14DRAFT_89589</name>
</gene>
<feature type="transmembrane region" description="Helical" evidence="1">
    <location>
        <begin position="52"/>
        <end position="71"/>
    </location>
</feature>
<organism evidence="2 3">
    <name type="scientific">Immersiella caudata</name>
    <dbReference type="NCBI Taxonomy" id="314043"/>
    <lineage>
        <taxon>Eukaryota</taxon>
        <taxon>Fungi</taxon>
        <taxon>Dikarya</taxon>
        <taxon>Ascomycota</taxon>
        <taxon>Pezizomycotina</taxon>
        <taxon>Sordariomycetes</taxon>
        <taxon>Sordariomycetidae</taxon>
        <taxon>Sordariales</taxon>
        <taxon>Lasiosphaeriaceae</taxon>
        <taxon>Immersiella</taxon>
    </lineage>
</organism>
<keyword evidence="1" id="KW-1133">Transmembrane helix</keyword>
<accession>A0AA39X2D7</accession>
<evidence type="ECO:0000313" key="2">
    <source>
        <dbReference type="EMBL" id="KAK0625983.1"/>
    </source>
</evidence>
<keyword evidence="3" id="KW-1185">Reference proteome</keyword>
<dbReference type="Proteomes" id="UP001175000">
    <property type="component" value="Unassembled WGS sequence"/>
</dbReference>
<name>A0AA39X2D7_9PEZI</name>
<keyword evidence="1" id="KW-0812">Transmembrane</keyword>
<proteinExistence type="predicted"/>
<dbReference type="PROSITE" id="PS51257">
    <property type="entry name" value="PROKAR_LIPOPROTEIN"/>
    <property type="match status" value="1"/>
</dbReference>
<comment type="caution">
    <text evidence="2">The sequence shown here is derived from an EMBL/GenBank/DDBJ whole genome shotgun (WGS) entry which is preliminary data.</text>
</comment>
<evidence type="ECO:0000256" key="1">
    <source>
        <dbReference type="SAM" id="Phobius"/>
    </source>
</evidence>
<dbReference type="EMBL" id="JAULSU010000002">
    <property type="protein sequence ID" value="KAK0625983.1"/>
    <property type="molecule type" value="Genomic_DNA"/>
</dbReference>
<reference evidence="2" key="1">
    <citation type="submission" date="2023-06" db="EMBL/GenBank/DDBJ databases">
        <title>Genome-scale phylogeny and comparative genomics of the fungal order Sordariales.</title>
        <authorList>
            <consortium name="Lawrence Berkeley National Laboratory"/>
            <person name="Hensen N."/>
            <person name="Bonometti L."/>
            <person name="Westerberg I."/>
            <person name="Brannstrom I.O."/>
            <person name="Guillou S."/>
            <person name="Cros-Aarteil S."/>
            <person name="Calhoun S."/>
            <person name="Haridas S."/>
            <person name="Kuo A."/>
            <person name="Mondo S."/>
            <person name="Pangilinan J."/>
            <person name="Riley R."/>
            <person name="Labutti K."/>
            <person name="Andreopoulos B."/>
            <person name="Lipzen A."/>
            <person name="Chen C."/>
            <person name="Yanf M."/>
            <person name="Daum C."/>
            <person name="Ng V."/>
            <person name="Clum A."/>
            <person name="Steindorff A."/>
            <person name="Ohm R."/>
            <person name="Martin F."/>
            <person name="Silar P."/>
            <person name="Natvig D."/>
            <person name="Lalanne C."/>
            <person name="Gautier V."/>
            <person name="Ament-Velasquez S.L."/>
            <person name="Kruys A."/>
            <person name="Hutchinson M.I."/>
            <person name="Powell A.J."/>
            <person name="Barry K."/>
            <person name="Miller A.N."/>
            <person name="Grigoriev I.V."/>
            <person name="Debuchy R."/>
            <person name="Gladieux P."/>
            <person name="Thoren M.H."/>
            <person name="Johannesson H."/>
        </authorList>
    </citation>
    <scope>NUCLEOTIDE SEQUENCE</scope>
    <source>
        <strain evidence="2">CBS 606.72</strain>
    </source>
</reference>
<sequence length="84" mass="9082">MLGHHKPSDYLLHYYASMTANVASGSLLPSLASCHRVGTSRLGVGQERYNPITVFIVSLILLGATVAFPSTRLGRSLVEVKQII</sequence>
<dbReference type="AlphaFoldDB" id="A0AA39X2D7"/>
<feature type="transmembrane region" description="Helical" evidence="1">
    <location>
        <begin position="12"/>
        <end position="32"/>
    </location>
</feature>
<protein>
    <submittedName>
        <fullName evidence="2">Uncharacterized protein</fullName>
    </submittedName>
</protein>